<dbReference type="EMBL" id="JACCFM010000001">
    <property type="protein sequence ID" value="NYJ19201.1"/>
    <property type="molecule type" value="Genomic_DNA"/>
</dbReference>
<evidence type="ECO:0000313" key="1">
    <source>
        <dbReference type="EMBL" id="NYJ19201.1"/>
    </source>
</evidence>
<accession>A0A7Z0ED28</accession>
<dbReference type="Proteomes" id="UP000537260">
    <property type="component" value="Unassembled WGS sequence"/>
</dbReference>
<evidence type="ECO:0008006" key="3">
    <source>
        <dbReference type="Google" id="ProtNLM"/>
    </source>
</evidence>
<protein>
    <recommendedName>
        <fullName evidence="3">Phage tail protein</fullName>
    </recommendedName>
</protein>
<name>A0A7Z0ED28_9MICO</name>
<reference evidence="1 2" key="1">
    <citation type="submission" date="2020-07" db="EMBL/GenBank/DDBJ databases">
        <title>Sequencing the genomes of 1000 actinobacteria strains.</title>
        <authorList>
            <person name="Klenk H.-P."/>
        </authorList>
    </citation>
    <scope>NUCLEOTIDE SEQUENCE [LARGE SCALE GENOMIC DNA]</scope>
    <source>
        <strain evidence="1 2">LI1</strain>
    </source>
</reference>
<evidence type="ECO:0000313" key="2">
    <source>
        <dbReference type="Proteomes" id="UP000537260"/>
    </source>
</evidence>
<comment type="caution">
    <text evidence="1">The sequence shown here is derived from an EMBL/GenBank/DDBJ whole genome shotgun (WGS) entry which is preliminary data.</text>
</comment>
<proteinExistence type="predicted"/>
<keyword evidence="2" id="KW-1185">Reference proteome</keyword>
<dbReference type="RefSeq" id="WP_179578001.1">
    <property type="nucleotide sequence ID" value="NZ_JACCFM010000001.1"/>
</dbReference>
<dbReference type="Pfam" id="PF25595">
    <property type="entry name" value="Phage_TTP_16"/>
    <property type="match status" value="1"/>
</dbReference>
<organism evidence="1 2">
    <name type="scientific">Glaciibacter psychrotolerans</name>
    <dbReference type="NCBI Taxonomy" id="670054"/>
    <lineage>
        <taxon>Bacteria</taxon>
        <taxon>Bacillati</taxon>
        <taxon>Actinomycetota</taxon>
        <taxon>Actinomycetes</taxon>
        <taxon>Micrococcales</taxon>
        <taxon>Microbacteriaceae</taxon>
        <taxon>Glaciibacter</taxon>
    </lineage>
</organism>
<gene>
    <name evidence="1" type="ORF">HNR05_000992</name>
</gene>
<dbReference type="AlphaFoldDB" id="A0A7Z0ED28"/>
<sequence length="166" mass="17499">MADVIEIAPPAVDQTGMLTVFWVPTLANPLAPKVTEVKAGKRVTYSFTPAGWSPTSDQEINKDGRATLPQDLESLGKITASLSLEYVDSDDATSAAVVLVPGLVGAFVERRRVRNAADITVADKVRVYTGTLGIRSPGSPDGTGKFSLKQKVALSNVIGEEVAMVA</sequence>
<dbReference type="InterPro" id="IPR058009">
    <property type="entry name" value="TTP_Phage_16"/>
</dbReference>